<dbReference type="Pfam" id="PF13148">
    <property type="entry name" value="DUF3987"/>
    <property type="match status" value="1"/>
</dbReference>
<dbReference type="Proteomes" id="UP000683360">
    <property type="component" value="Unassembled WGS sequence"/>
</dbReference>
<dbReference type="OrthoDB" id="10361991at2759"/>
<evidence type="ECO:0000313" key="1">
    <source>
        <dbReference type="EMBL" id="CAG2203534.1"/>
    </source>
</evidence>
<accession>A0A8S3REI2</accession>
<dbReference type="EMBL" id="CAJPWZ010000923">
    <property type="protein sequence ID" value="CAG2203534.1"/>
    <property type="molecule type" value="Genomic_DNA"/>
</dbReference>
<sequence length="256" mass="29198">MSSACLFLYFYRKEKEIRYGGIKNRLSKEADETKHESSTEEGDALADGTALKSNYYNKYHGLSENDINDMTVDQLTEHEAKMARLNAWCKVEDVVSKIHNEPGPQRKKSLYAVSPVVNICGMAHPGEICKCLDEERKNSNSNDGLYSRFLMCMPQPEFRDANLTEDKFTDAPSISRLLYVVNKLHKQKKVYIYDTEAKQVAIRYYNEQQQYLRENHSSDTYTSGMLGKLKGHTQRLAMMLQATENAAIALHTAGES</sequence>
<proteinExistence type="predicted"/>
<gene>
    <name evidence="1" type="ORF">MEDL_18098</name>
</gene>
<organism evidence="1 2">
    <name type="scientific">Mytilus edulis</name>
    <name type="common">Blue mussel</name>
    <dbReference type="NCBI Taxonomy" id="6550"/>
    <lineage>
        <taxon>Eukaryota</taxon>
        <taxon>Metazoa</taxon>
        <taxon>Spiralia</taxon>
        <taxon>Lophotrochozoa</taxon>
        <taxon>Mollusca</taxon>
        <taxon>Bivalvia</taxon>
        <taxon>Autobranchia</taxon>
        <taxon>Pteriomorphia</taxon>
        <taxon>Mytilida</taxon>
        <taxon>Mytiloidea</taxon>
        <taxon>Mytilidae</taxon>
        <taxon>Mytilinae</taxon>
        <taxon>Mytilus</taxon>
    </lineage>
</organism>
<dbReference type="InterPro" id="IPR025048">
    <property type="entry name" value="DUF3987"/>
</dbReference>
<protein>
    <submittedName>
        <fullName evidence="1">Uncharacterized protein</fullName>
    </submittedName>
</protein>
<evidence type="ECO:0000313" key="2">
    <source>
        <dbReference type="Proteomes" id="UP000683360"/>
    </source>
</evidence>
<dbReference type="AlphaFoldDB" id="A0A8S3REI2"/>
<reference evidence="1" key="1">
    <citation type="submission" date="2021-03" db="EMBL/GenBank/DDBJ databases">
        <authorList>
            <person name="Bekaert M."/>
        </authorList>
    </citation>
    <scope>NUCLEOTIDE SEQUENCE</scope>
</reference>
<keyword evidence="2" id="KW-1185">Reference proteome</keyword>
<name>A0A8S3REI2_MYTED</name>
<comment type="caution">
    <text evidence="1">The sequence shown here is derived from an EMBL/GenBank/DDBJ whole genome shotgun (WGS) entry which is preliminary data.</text>
</comment>